<evidence type="ECO:0000313" key="3">
    <source>
        <dbReference type="EMBL" id="MBD2504041.1"/>
    </source>
</evidence>
<keyword evidence="4" id="KW-1185">Reference proteome</keyword>
<dbReference type="EMBL" id="JACJSG010000044">
    <property type="protein sequence ID" value="MBD2504041.1"/>
    <property type="molecule type" value="Genomic_DNA"/>
</dbReference>
<gene>
    <name evidence="3" type="ORF">H6G83_26105</name>
</gene>
<dbReference type="Proteomes" id="UP000661112">
    <property type="component" value="Unassembled WGS sequence"/>
</dbReference>
<feature type="domain" description="Transposase (putative) YhgA-like" evidence="1">
    <location>
        <begin position="3"/>
        <end position="152"/>
    </location>
</feature>
<dbReference type="InterPro" id="IPR025587">
    <property type="entry name" value="DUF4351"/>
</dbReference>
<dbReference type="Pfam" id="PF04754">
    <property type="entry name" value="Transposase_31"/>
    <property type="match status" value="1"/>
</dbReference>
<accession>A0ABR8DBU1</accession>
<dbReference type="Pfam" id="PF14261">
    <property type="entry name" value="DUF4351"/>
    <property type="match status" value="1"/>
</dbReference>
<evidence type="ECO:0000313" key="4">
    <source>
        <dbReference type="Proteomes" id="UP000661112"/>
    </source>
</evidence>
<evidence type="ECO:0000259" key="2">
    <source>
        <dbReference type="Pfam" id="PF14261"/>
    </source>
</evidence>
<feature type="domain" description="DUF4351" evidence="2">
    <location>
        <begin position="237"/>
        <end position="291"/>
    </location>
</feature>
<evidence type="ECO:0000259" key="1">
    <source>
        <dbReference type="Pfam" id="PF04754"/>
    </source>
</evidence>
<comment type="caution">
    <text evidence="3">The sequence shown here is derived from an EMBL/GenBank/DDBJ whole genome shotgun (WGS) entry which is preliminary data.</text>
</comment>
<dbReference type="PANTHER" id="PTHR35586:SF1">
    <property type="entry name" value="SLL1691 PROTEIN"/>
    <property type="match status" value="1"/>
</dbReference>
<dbReference type="InterPro" id="IPR006842">
    <property type="entry name" value="Transposase_31"/>
</dbReference>
<protein>
    <submittedName>
        <fullName evidence="3">DUF4351 domain-containing protein</fullName>
    </submittedName>
</protein>
<dbReference type="PANTHER" id="PTHR35586">
    <property type="entry name" value="SLL1691 PROTEIN"/>
    <property type="match status" value="1"/>
</dbReference>
<organism evidence="3 4">
    <name type="scientific">Anabaena azotica FACHB-119</name>
    <dbReference type="NCBI Taxonomy" id="947527"/>
    <lineage>
        <taxon>Bacteria</taxon>
        <taxon>Bacillati</taxon>
        <taxon>Cyanobacteriota</taxon>
        <taxon>Cyanophyceae</taxon>
        <taxon>Nostocales</taxon>
        <taxon>Nostocaceae</taxon>
        <taxon>Anabaena</taxon>
        <taxon>Anabaena azotica</taxon>
    </lineage>
</organism>
<sequence length="300" mass="34902">MIDHDRLFKELITTFFLEFLELFFPQVIDYLEPDSLTFLDKELFTDVTAGEQYEADLVAKVRFRGQETFFLVHIENQSYPEADFGRRLFRYFARLFEKYGLPVYPIVIFSYDSPRTPQTNIYRVTFPDKTVMEFNYGVVQLNQLNWRDFLQQENPVASALMAKMRIAPSDRPRVKAECLRLLATLRLNPAKMKLISGFVDTYLQLNAAEQEIFQSEIAQFEPVKQEVVMEIVTSWQLQGRLEIVMRQLNRKVGAVTPELEARIQQLSPTQVEDLADALLDFTNVGDLVTWLNSLGTPEET</sequence>
<proteinExistence type="predicted"/>
<reference evidence="3 4" key="1">
    <citation type="journal article" date="2020" name="ISME J.">
        <title>Comparative genomics reveals insights into cyanobacterial evolution and habitat adaptation.</title>
        <authorList>
            <person name="Chen M.Y."/>
            <person name="Teng W.K."/>
            <person name="Zhao L."/>
            <person name="Hu C.X."/>
            <person name="Zhou Y.K."/>
            <person name="Han B.P."/>
            <person name="Song L.R."/>
            <person name="Shu W.S."/>
        </authorList>
    </citation>
    <scope>NUCLEOTIDE SEQUENCE [LARGE SCALE GENOMIC DNA]</scope>
    <source>
        <strain evidence="3 4">FACHB-119</strain>
    </source>
</reference>
<name>A0ABR8DBU1_9NOST</name>
<dbReference type="RefSeq" id="WP_190477434.1">
    <property type="nucleotide sequence ID" value="NZ_JACJSG010000044.1"/>
</dbReference>